<evidence type="ECO:0000256" key="1">
    <source>
        <dbReference type="SAM" id="MobiDB-lite"/>
    </source>
</evidence>
<accession>A0AAE0NZE1</accession>
<keyword evidence="2" id="KW-1133">Transmembrane helix</keyword>
<sequence length="355" mass="39802">MGRVVRIPPSFQWLLPAQGFVAAVIIYSTIYVFKAGLHFVLGLYFCFSQKWPGSYHLFIVPPWLVAAAGIWCCCVYYFTKQVELILSLPNGVWRAADGTEQPEVGTWSKVGLATSALDVFIDLALLAIFILGYLRDAPQPNQQSSAYTPVSTAPPATTQYQYQQQQQPQQYQQQYPQQYQLQQQQQYQQPQQYQAPALDYKNSTPTPPTVLPLPSPPPPPPPALDPPPAIGTTTPRQGTPTQSYDRNNRIDVIKRLCALQHPDGHWDYTIELAEVVRMWGGGRELTLHAAQHGVTAVTHACLLDLCNYVWGAQRDRREQTALSPGELNSLQAVKWDIGWANHALERATAWMGGFR</sequence>
<evidence type="ECO:0000313" key="4">
    <source>
        <dbReference type="Proteomes" id="UP001285441"/>
    </source>
</evidence>
<reference evidence="3" key="2">
    <citation type="submission" date="2023-06" db="EMBL/GenBank/DDBJ databases">
        <authorList>
            <consortium name="Lawrence Berkeley National Laboratory"/>
            <person name="Haridas S."/>
            <person name="Hensen N."/>
            <person name="Bonometti L."/>
            <person name="Westerberg I."/>
            <person name="Brannstrom I.O."/>
            <person name="Guillou S."/>
            <person name="Cros-Aarteil S."/>
            <person name="Calhoun S."/>
            <person name="Kuo A."/>
            <person name="Mondo S."/>
            <person name="Pangilinan J."/>
            <person name="Riley R."/>
            <person name="LaButti K."/>
            <person name="Andreopoulos B."/>
            <person name="Lipzen A."/>
            <person name="Chen C."/>
            <person name="Yanf M."/>
            <person name="Daum C."/>
            <person name="Ng V."/>
            <person name="Clum A."/>
            <person name="Steindorff A."/>
            <person name="Ohm R."/>
            <person name="Martin F."/>
            <person name="Silar P."/>
            <person name="Natvig D."/>
            <person name="Lalanne C."/>
            <person name="Gautier V."/>
            <person name="Ament-velasquez S.L."/>
            <person name="Kruys A."/>
            <person name="Hutchinson M.I."/>
            <person name="Powell A.J."/>
            <person name="Barry K."/>
            <person name="Miller A.N."/>
            <person name="Grigoriev I.V."/>
            <person name="Debuchy R."/>
            <person name="Gladieux P."/>
            <person name="Thoren M.H."/>
            <person name="Johannesson H."/>
        </authorList>
    </citation>
    <scope>NUCLEOTIDE SEQUENCE</scope>
    <source>
        <strain evidence="3">CBS 232.78</strain>
    </source>
</reference>
<gene>
    <name evidence="3" type="ORF">B0H63DRAFT_117649</name>
</gene>
<feature type="transmembrane region" description="Helical" evidence="2">
    <location>
        <begin position="20"/>
        <end position="45"/>
    </location>
</feature>
<evidence type="ECO:0000313" key="3">
    <source>
        <dbReference type="EMBL" id="KAK3390509.1"/>
    </source>
</evidence>
<feature type="region of interest" description="Disordered" evidence="1">
    <location>
        <begin position="198"/>
        <end position="247"/>
    </location>
</feature>
<reference evidence="3" key="1">
    <citation type="journal article" date="2023" name="Mol. Phylogenet. Evol.">
        <title>Genome-scale phylogeny and comparative genomics of the fungal order Sordariales.</title>
        <authorList>
            <person name="Hensen N."/>
            <person name="Bonometti L."/>
            <person name="Westerberg I."/>
            <person name="Brannstrom I.O."/>
            <person name="Guillou S."/>
            <person name="Cros-Aarteil S."/>
            <person name="Calhoun S."/>
            <person name="Haridas S."/>
            <person name="Kuo A."/>
            <person name="Mondo S."/>
            <person name="Pangilinan J."/>
            <person name="Riley R."/>
            <person name="LaButti K."/>
            <person name="Andreopoulos B."/>
            <person name="Lipzen A."/>
            <person name="Chen C."/>
            <person name="Yan M."/>
            <person name="Daum C."/>
            <person name="Ng V."/>
            <person name="Clum A."/>
            <person name="Steindorff A."/>
            <person name="Ohm R.A."/>
            <person name="Martin F."/>
            <person name="Silar P."/>
            <person name="Natvig D.O."/>
            <person name="Lalanne C."/>
            <person name="Gautier V."/>
            <person name="Ament-Velasquez S.L."/>
            <person name="Kruys A."/>
            <person name="Hutchinson M.I."/>
            <person name="Powell A.J."/>
            <person name="Barry K."/>
            <person name="Miller A.N."/>
            <person name="Grigoriev I.V."/>
            <person name="Debuchy R."/>
            <person name="Gladieux P."/>
            <person name="Hiltunen Thoren M."/>
            <person name="Johannesson H."/>
        </authorList>
    </citation>
    <scope>NUCLEOTIDE SEQUENCE</scope>
    <source>
        <strain evidence="3">CBS 232.78</strain>
    </source>
</reference>
<feature type="compositionally biased region" description="Pro residues" evidence="1">
    <location>
        <begin position="205"/>
        <end position="229"/>
    </location>
</feature>
<feature type="compositionally biased region" description="Low complexity" evidence="1">
    <location>
        <begin position="231"/>
        <end position="242"/>
    </location>
</feature>
<comment type="caution">
    <text evidence="3">The sequence shown here is derived from an EMBL/GenBank/DDBJ whole genome shotgun (WGS) entry which is preliminary data.</text>
</comment>
<evidence type="ECO:0000256" key="2">
    <source>
        <dbReference type="SAM" id="Phobius"/>
    </source>
</evidence>
<keyword evidence="2" id="KW-0812">Transmembrane</keyword>
<dbReference type="EMBL" id="JAULSW010000002">
    <property type="protein sequence ID" value="KAK3390509.1"/>
    <property type="molecule type" value="Genomic_DNA"/>
</dbReference>
<feature type="compositionally biased region" description="Low complexity" evidence="1">
    <location>
        <begin position="159"/>
        <end position="169"/>
    </location>
</feature>
<feature type="region of interest" description="Disordered" evidence="1">
    <location>
        <begin position="142"/>
        <end position="169"/>
    </location>
</feature>
<protein>
    <submittedName>
        <fullName evidence="3">Uncharacterized protein</fullName>
    </submittedName>
</protein>
<proteinExistence type="predicted"/>
<dbReference type="AlphaFoldDB" id="A0AAE0NZE1"/>
<organism evidence="3 4">
    <name type="scientific">Podospora didyma</name>
    <dbReference type="NCBI Taxonomy" id="330526"/>
    <lineage>
        <taxon>Eukaryota</taxon>
        <taxon>Fungi</taxon>
        <taxon>Dikarya</taxon>
        <taxon>Ascomycota</taxon>
        <taxon>Pezizomycotina</taxon>
        <taxon>Sordariomycetes</taxon>
        <taxon>Sordariomycetidae</taxon>
        <taxon>Sordariales</taxon>
        <taxon>Podosporaceae</taxon>
        <taxon>Podospora</taxon>
    </lineage>
</organism>
<feature type="compositionally biased region" description="Polar residues" evidence="1">
    <location>
        <begin position="142"/>
        <end position="158"/>
    </location>
</feature>
<keyword evidence="4" id="KW-1185">Reference proteome</keyword>
<name>A0AAE0NZE1_9PEZI</name>
<feature type="transmembrane region" description="Helical" evidence="2">
    <location>
        <begin position="57"/>
        <end position="78"/>
    </location>
</feature>
<dbReference type="Proteomes" id="UP001285441">
    <property type="component" value="Unassembled WGS sequence"/>
</dbReference>
<keyword evidence="2" id="KW-0472">Membrane</keyword>
<feature type="transmembrane region" description="Helical" evidence="2">
    <location>
        <begin position="112"/>
        <end position="134"/>
    </location>
</feature>